<dbReference type="Proteomes" id="UP000531216">
    <property type="component" value="Unassembled WGS sequence"/>
</dbReference>
<name>A0A7W6FT67_9HYPH</name>
<accession>A0A7W6FT67</accession>
<sequence>MSTTDIIEAYEAGLITRNEAIEQGLVDDLNQLYKRDAQPAGWSPRDRQATARIHAGR</sequence>
<evidence type="ECO:0000313" key="2">
    <source>
        <dbReference type="EMBL" id="MBB3934713.1"/>
    </source>
</evidence>
<proteinExistence type="predicted"/>
<keyword evidence="3" id="KW-1185">Reference proteome</keyword>
<dbReference type="RefSeq" id="WP_175526712.1">
    <property type="nucleotide sequence ID" value="NZ_FOOA01000001.1"/>
</dbReference>
<feature type="region of interest" description="Disordered" evidence="1">
    <location>
        <begin position="36"/>
        <end position="57"/>
    </location>
</feature>
<evidence type="ECO:0000313" key="3">
    <source>
        <dbReference type="Proteomes" id="UP000531216"/>
    </source>
</evidence>
<gene>
    <name evidence="2" type="ORF">GGR05_000824</name>
</gene>
<evidence type="ECO:0000256" key="1">
    <source>
        <dbReference type="SAM" id="MobiDB-lite"/>
    </source>
</evidence>
<dbReference type="EMBL" id="JACIDO010000001">
    <property type="protein sequence ID" value="MBB3934713.1"/>
    <property type="molecule type" value="Genomic_DNA"/>
</dbReference>
<protein>
    <submittedName>
        <fullName evidence="2">Uncharacterized protein</fullName>
    </submittedName>
</protein>
<comment type="caution">
    <text evidence="2">The sequence shown here is derived from an EMBL/GenBank/DDBJ whole genome shotgun (WGS) entry which is preliminary data.</text>
</comment>
<organism evidence="2 3">
    <name type="scientific">Aureimonas phyllosphaerae</name>
    <dbReference type="NCBI Taxonomy" id="1166078"/>
    <lineage>
        <taxon>Bacteria</taxon>
        <taxon>Pseudomonadati</taxon>
        <taxon>Pseudomonadota</taxon>
        <taxon>Alphaproteobacteria</taxon>
        <taxon>Hyphomicrobiales</taxon>
        <taxon>Aurantimonadaceae</taxon>
        <taxon>Aureimonas</taxon>
    </lineage>
</organism>
<dbReference type="AlphaFoldDB" id="A0A7W6FT67"/>
<reference evidence="2 3" key="1">
    <citation type="submission" date="2020-08" db="EMBL/GenBank/DDBJ databases">
        <title>Genomic Encyclopedia of Type Strains, Phase IV (KMG-IV): sequencing the most valuable type-strain genomes for metagenomic binning, comparative biology and taxonomic classification.</title>
        <authorList>
            <person name="Goeker M."/>
        </authorList>
    </citation>
    <scope>NUCLEOTIDE SEQUENCE [LARGE SCALE GENOMIC DNA]</scope>
    <source>
        <strain evidence="2 3">DSM 25024</strain>
    </source>
</reference>